<protein>
    <submittedName>
        <fullName evidence="2">Uncharacterized protein</fullName>
    </submittedName>
</protein>
<dbReference type="RefSeq" id="WP_193719042.1">
    <property type="nucleotide sequence ID" value="NZ_JACSPN010000005.1"/>
</dbReference>
<sequence>MASIDQARDAKAALKQALAGHDGVTGIGLTRAPDGSRDTSDADRADSTGDPTQPAELTAAPEQPDDTWCLQVNVVDADAQRDLPQEIEGVAVVVRVTGQLGAG</sequence>
<keyword evidence="3" id="KW-1185">Reference proteome</keyword>
<evidence type="ECO:0000313" key="2">
    <source>
        <dbReference type="EMBL" id="MBE7699736.1"/>
    </source>
</evidence>
<feature type="compositionally biased region" description="Basic and acidic residues" evidence="1">
    <location>
        <begin position="34"/>
        <end position="47"/>
    </location>
</feature>
<reference evidence="2 3" key="1">
    <citation type="submission" date="2020-08" db="EMBL/GenBank/DDBJ databases">
        <title>A Genomic Blueprint of the Chicken Gut Microbiome.</title>
        <authorList>
            <person name="Gilroy R."/>
            <person name="Ravi A."/>
            <person name="Getino M."/>
            <person name="Pursley I."/>
            <person name="Horton D.L."/>
            <person name="Alikhan N.-F."/>
            <person name="Baker D."/>
            <person name="Gharbi K."/>
            <person name="Hall N."/>
            <person name="Watson M."/>
            <person name="Adriaenssens E.M."/>
            <person name="Foster-Nyarko E."/>
            <person name="Jarju S."/>
            <person name="Secka A."/>
            <person name="Antonio M."/>
            <person name="Oren A."/>
            <person name="Chaudhuri R."/>
            <person name="La Ragione R.M."/>
            <person name="Hildebrand F."/>
            <person name="Pallen M.J."/>
        </authorList>
    </citation>
    <scope>NUCLEOTIDE SEQUENCE [LARGE SCALE GENOMIC DNA]</scope>
    <source>
        <strain evidence="2 3">Sa1BUA8</strain>
    </source>
</reference>
<dbReference type="EMBL" id="JACSPN010000005">
    <property type="protein sequence ID" value="MBE7699736.1"/>
    <property type="molecule type" value="Genomic_DNA"/>
</dbReference>
<evidence type="ECO:0000256" key="1">
    <source>
        <dbReference type="SAM" id="MobiDB-lite"/>
    </source>
</evidence>
<organism evidence="2 3">
    <name type="scientific">Oerskovia douganii</name>
    <dbReference type="NCBI Taxonomy" id="2762210"/>
    <lineage>
        <taxon>Bacteria</taxon>
        <taxon>Bacillati</taxon>
        <taxon>Actinomycetota</taxon>
        <taxon>Actinomycetes</taxon>
        <taxon>Micrococcales</taxon>
        <taxon>Cellulomonadaceae</taxon>
        <taxon>Oerskovia</taxon>
    </lineage>
</organism>
<proteinExistence type="predicted"/>
<gene>
    <name evidence="2" type="ORF">H9623_05355</name>
</gene>
<evidence type="ECO:0000313" key="3">
    <source>
        <dbReference type="Proteomes" id="UP000822993"/>
    </source>
</evidence>
<name>A0A9D5U907_9CELL</name>
<dbReference type="Proteomes" id="UP000822993">
    <property type="component" value="Unassembled WGS sequence"/>
</dbReference>
<accession>A0A9D5U907</accession>
<feature type="region of interest" description="Disordered" evidence="1">
    <location>
        <begin position="22"/>
        <end position="65"/>
    </location>
</feature>
<comment type="caution">
    <text evidence="2">The sequence shown here is derived from an EMBL/GenBank/DDBJ whole genome shotgun (WGS) entry which is preliminary data.</text>
</comment>
<dbReference type="AlphaFoldDB" id="A0A9D5U907"/>